<comment type="caution">
    <text evidence="1">The sequence shown here is derived from an EMBL/GenBank/DDBJ whole genome shotgun (WGS) entry which is preliminary data.</text>
</comment>
<sequence length="83" mass="9604">MSPHSTTIFSPKRFILHDRYCVYSAIVKSLSLSPITAARRNKEKRAFLPNTHSDHRQFLQEIVSHLEHASDYIPTILESLQRA</sequence>
<proteinExistence type="predicted"/>
<accession>A0A9P4PTU7</accession>
<keyword evidence="2" id="KW-1185">Reference proteome</keyword>
<evidence type="ECO:0000313" key="2">
    <source>
        <dbReference type="Proteomes" id="UP000799764"/>
    </source>
</evidence>
<dbReference type="EMBL" id="MU001495">
    <property type="protein sequence ID" value="KAF2448829.1"/>
    <property type="molecule type" value="Genomic_DNA"/>
</dbReference>
<organism evidence="1 2">
    <name type="scientific">Karstenula rhodostoma CBS 690.94</name>
    <dbReference type="NCBI Taxonomy" id="1392251"/>
    <lineage>
        <taxon>Eukaryota</taxon>
        <taxon>Fungi</taxon>
        <taxon>Dikarya</taxon>
        <taxon>Ascomycota</taxon>
        <taxon>Pezizomycotina</taxon>
        <taxon>Dothideomycetes</taxon>
        <taxon>Pleosporomycetidae</taxon>
        <taxon>Pleosporales</taxon>
        <taxon>Massarineae</taxon>
        <taxon>Didymosphaeriaceae</taxon>
        <taxon>Karstenula</taxon>
    </lineage>
</organism>
<name>A0A9P4PTU7_9PLEO</name>
<protein>
    <submittedName>
        <fullName evidence="1">Uncharacterized protein</fullName>
    </submittedName>
</protein>
<reference evidence="1" key="1">
    <citation type="journal article" date="2020" name="Stud. Mycol.">
        <title>101 Dothideomycetes genomes: a test case for predicting lifestyles and emergence of pathogens.</title>
        <authorList>
            <person name="Haridas S."/>
            <person name="Albert R."/>
            <person name="Binder M."/>
            <person name="Bloem J."/>
            <person name="Labutti K."/>
            <person name="Salamov A."/>
            <person name="Andreopoulos B."/>
            <person name="Baker S."/>
            <person name="Barry K."/>
            <person name="Bills G."/>
            <person name="Bluhm B."/>
            <person name="Cannon C."/>
            <person name="Castanera R."/>
            <person name="Culley D."/>
            <person name="Daum C."/>
            <person name="Ezra D."/>
            <person name="Gonzalez J."/>
            <person name="Henrissat B."/>
            <person name="Kuo A."/>
            <person name="Liang C."/>
            <person name="Lipzen A."/>
            <person name="Lutzoni F."/>
            <person name="Magnuson J."/>
            <person name="Mondo S."/>
            <person name="Nolan M."/>
            <person name="Ohm R."/>
            <person name="Pangilinan J."/>
            <person name="Park H.-J."/>
            <person name="Ramirez L."/>
            <person name="Alfaro M."/>
            <person name="Sun H."/>
            <person name="Tritt A."/>
            <person name="Yoshinaga Y."/>
            <person name="Zwiers L.-H."/>
            <person name="Turgeon B."/>
            <person name="Goodwin S."/>
            <person name="Spatafora J."/>
            <person name="Crous P."/>
            <person name="Grigoriev I."/>
        </authorList>
    </citation>
    <scope>NUCLEOTIDE SEQUENCE</scope>
    <source>
        <strain evidence="1">CBS 690.94</strain>
    </source>
</reference>
<gene>
    <name evidence="1" type="ORF">P171DRAFT_428833</name>
</gene>
<dbReference type="AlphaFoldDB" id="A0A9P4PTU7"/>
<dbReference type="Proteomes" id="UP000799764">
    <property type="component" value="Unassembled WGS sequence"/>
</dbReference>
<evidence type="ECO:0000313" key="1">
    <source>
        <dbReference type="EMBL" id="KAF2448829.1"/>
    </source>
</evidence>